<evidence type="ECO:0000256" key="3">
    <source>
        <dbReference type="ARBA" id="ARBA00009120"/>
    </source>
</evidence>
<feature type="transmembrane region" description="Helical" evidence="8">
    <location>
        <begin position="317"/>
        <end position="335"/>
    </location>
</feature>
<name>A0ABR7WQB1_9SPHI</name>
<feature type="transmembrane region" description="Helical" evidence="8">
    <location>
        <begin position="341"/>
        <end position="363"/>
    </location>
</feature>
<feature type="transmembrane region" description="Helical" evidence="8">
    <location>
        <begin position="55"/>
        <end position="76"/>
    </location>
</feature>
<feature type="transmembrane region" description="Helical" evidence="8">
    <location>
        <begin position="400"/>
        <end position="420"/>
    </location>
</feature>
<protein>
    <submittedName>
        <fullName evidence="10">Sugar MFS transporter</fullName>
    </submittedName>
</protein>
<dbReference type="InterPro" id="IPR050375">
    <property type="entry name" value="MFS_TsgA-like"/>
</dbReference>
<feature type="transmembrane region" description="Helical" evidence="8">
    <location>
        <begin position="289"/>
        <end position="308"/>
    </location>
</feature>
<dbReference type="InterPro" id="IPR036259">
    <property type="entry name" value="MFS_trans_sf"/>
</dbReference>
<feature type="transmembrane region" description="Helical" evidence="8">
    <location>
        <begin position="251"/>
        <end position="269"/>
    </location>
</feature>
<comment type="function">
    <text evidence="1">Intake of glucose and galactose.</text>
</comment>
<dbReference type="Pfam" id="PF07690">
    <property type="entry name" value="MFS_1"/>
    <property type="match status" value="1"/>
</dbReference>
<feature type="transmembrane region" description="Helical" evidence="8">
    <location>
        <begin position="15"/>
        <end position="35"/>
    </location>
</feature>
<comment type="subcellular location">
    <subcellularLocation>
        <location evidence="2">Cell inner membrane</location>
        <topology evidence="2">Multi-pass membrane protein</topology>
    </subcellularLocation>
</comment>
<dbReference type="Gene3D" id="1.20.1250.20">
    <property type="entry name" value="MFS general substrate transporter like domains"/>
    <property type="match status" value="2"/>
</dbReference>
<feature type="transmembrane region" description="Helical" evidence="8">
    <location>
        <begin position="155"/>
        <end position="175"/>
    </location>
</feature>
<dbReference type="PROSITE" id="PS50850">
    <property type="entry name" value="MFS"/>
    <property type="match status" value="1"/>
</dbReference>
<gene>
    <name evidence="10" type="ORF">IDJ77_11870</name>
</gene>
<dbReference type="SUPFAM" id="SSF103473">
    <property type="entry name" value="MFS general substrate transporter"/>
    <property type="match status" value="1"/>
</dbReference>
<dbReference type="PANTHER" id="PTHR43702">
    <property type="entry name" value="L-FUCOSE-PROTON SYMPORTER"/>
    <property type="match status" value="1"/>
</dbReference>
<comment type="similarity">
    <text evidence="3">Belongs to the major facilitator superfamily. FHS transporter (TC 2.A.1.7) family.</text>
</comment>
<dbReference type="InterPro" id="IPR005964">
    <property type="entry name" value="Glc/Gal_transptr_bac"/>
</dbReference>
<dbReference type="Proteomes" id="UP000606600">
    <property type="component" value="Unassembled WGS sequence"/>
</dbReference>
<feature type="transmembrane region" description="Helical" evidence="8">
    <location>
        <begin position="195"/>
        <end position="217"/>
    </location>
</feature>
<dbReference type="CDD" id="cd17394">
    <property type="entry name" value="MFS_FucP_like"/>
    <property type="match status" value="1"/>
</dbReference>
<evidence type="ECO:0000256" key="8">
    <source>
        <dbReference type="SAM" id="Phobius"/>
    </source>
</evidence>
<keyword evidence="6 8" id="KW-1133">Transmembrane helix</keyword>
<dbReference type="InterPro" id="IPR020846">
    <property type="entry name" value="MFS_dom"/>
</dbReference>
<feature type="domain" description="Major facilitator superfamily (MFS) profile" evidence="9">
    <location>
        <begin position="18"/>
        <end position="426"/>
    </location>
</feature>
<dbReference type="NCBIfam" id="TIGR01272">
    <property type="entry name" value="gluP"/>
    <property type="match status" value="1"/>
</dbReference>
<reference evidence="10 11" key="1">
    <citation type="submission" date="2020-09" db="EMBL/GenBank/DDBJ databases">
        <title>Novel species of Mucilaginibacter isolated from a glacier on the Tibetan Plateau.</title>
        <authorList>
            <person name="Liu Q."/>
            <person name="Xin Y.-H."/>
        </authorList>
    </citation>
    <scope>NUCLEOTIDE SEQUENCE [LARGE SCALE GENOMIC DNA]</scope>
    <source>
        <strain evidence="10 11">ZT4R22</strain>
    </source>
</reference>
<feature type="transmembrane region" description="Helical" evidence="8">
    <location>
        <begin position="108"/>
        <end position="125"/>
    </location>
</feature>
<evidence type="ECO:0000256" key="7">
    <source>
        <dbReference type="ARBA" id="ARBA00023136"/>
    </source>
</evidence>
<sequence>MSTVSSIELKAKKTALNPIIIIGALFFVFGFVTWLNGTLIPFLQLACQLSTSEALLVTFAFYMAYFFLSIPSSYILKKTGFKNGMSLGLFVMGIGALIFVPAANARAFPLFLIGLFVQGMGLSLLQTASNPYIAIVGPIESAAQRISIMGICNKIAGVLSPLILSALVLKGAQGIETQLKSTTDALQKETLLNELAARVIAPYVVIAIVLVVLALLIRYSSLPEINTEEDAVAADGSIVASKSSVFQYRNLSLGIICLFVYVGVEVMAGDVIGSYGKSMGMSLDQTKIFTSYTLASMVIGYIIGIATIPKYIKQEKALLLSALTGILFSVAAYLTSGYLSIMFIALLGLANSLMWPTIFPLAIKGLGKYTKIGSALLVMGIAGGAILPQVYALLAKSIGAQSAFLYSMVPCYVYIFYYAVSGHKTVSA</sequence>
<keyword evidence="4" id="KW-1003">Cell membrane</keyword>
<dbReference type="PANTHER" id="PTHR43702:SF12">
    <property type="entry name" value="N-ACETYL GLUCOSAMINE TRANSPORTER NAGP"/>
    <property type="match status" value="1"/>
</dbReference>
<accession>A0ABR7WQB1</accession>
<evidence type="ECO:0000256" key="2">
    <source>
        <dbReference type="ARBA" id="ARBA00004429"/>
    </source>
</evidence>
<evidence type="ECO:0000259" key="9">
    <source>
        <dbReference type="PROSITE" id="PS50850"/>
    </source>
</evidence>
<proteinExistence type="inferred from homology"/>
<evidence type="ECO:0000313" key="11">
    <source>
        <dbReference type="Proteomes" id="UP000606600"/>
    </source>
</evidence>
<evidence type="ECO:0000256" key="6">
    <source>
        <dbReference type="ARBA" id="ARBA00022989"/>
    </source>
</evidence>
<organism evidence="10 11">
    <name type="scientific">Mucilaginibacter pankratovii</name>
    <dbReference type="NCBI Taxonomy" id="2772110"/>
    <lineage>
        <taxon>Bacteria</taxon>
        <taxon>Pseudomonadati</taxon>
        <taxon>Bacteroidota</taxon>
        <taxon>Sphingobacteriia</taxon>
        <taxon>Sphingobacteriales</taxon>
        <taxon>Sphingobacteriaceae</taxon>
        <taxon>Mucilaginibacter</taxon>
    </lineage>
</organism>
<comment type="caution">
    <text evidence="10">The sequence shown here is derived from an EMBL/GenBank/DDBJ whole genome shotgun (WGS) entry which is preliminary data.</text>
</comment>
<dbReference type="EMBL" id="JACWMY010000005">
    <property type="protein sequence ID" value="MBD1364508.1"/>
    <property type="molecule type" value="Genomic_DNA"/>
</dbReference>
<evidence type="ECO:0000256" key="4">
    <source>
        <dbReference type="ARBA" id="ARBA00022475"/>
    </source>
</evidence>
<feature type="transmembrane region" description="Helical" evidence="8">
    <location>
        <begin position="375"/>
        <end position="394"/>
    </location>
</feature>
<evidence type="ECO:0000256" key="5">
    <source>
        <dbReference type="ARBA" id="ARBA00022692"/>
    </source>
</evidence>
<evidence type="ECO:0000313" key="10">
    <source>
        <dbReference type="EMBL" id="MBD1364508.1"/>
    </source>
</evidence>
<keyword evidence="7 8" id="KW-0472">Membrane</keyword>
<dbReference type="RefSeq" id="WP_191189169.1">
    <property type="nucleotide sequence ID" value="NZ_JACWMY010000005.1"/>
</dbReference>
<feature type="transmembrane region" description="Helical" evidence="8">
    <location>
        <begin position="83"/>
        <end position="102"/>
    </location>
</feature>
<evidence type="ECO:0000256" key="1">
    <source>
        <dbReference type="ARBA" id="ARBA00003321"/>
    </source>
</evidence>
<keyword evidence="11" id="KW-1185">Reference proteome</keyword>
<keyword evidence="5 8" id="KW-0812">Transmembrane</keyword>
<dbReference type="InterPro" id="IPR011701">
    <property type="entry name" value="MFS"/>
</dbReference>